<dbReference type="InterPro" id="IPR013909">
    <property type="entry name" value="NuBaID_C"/>
</dbReference>
<feature type="region of interest" description="Disordered" evidence="6">
    <location>
        <begin position="506"/>
        <end position="527"/>
    </location>
</feature>
<dbReference type="Pfam" id="PF08600">
    <property type="entry name" value="NuBaID_C"/>
    <property type="match status" value="1"/>
</dbReference>
<evidence type="ECO:0008006" key="11">
    <source>
        <dbReference type="Google" id="ProtNLM"/>
    </source>
</evidence>
<dbReference type="InterPro" id="IPR012935">
    <property type="entry name" value="NuBaID_N"/>
</dbReference>
<dbReference type="Proteomes" id="UP000541558">
    <property type="component" value="Unassembled WGS sequence"/>
</dbReference>
<keyword evidence="5" id="KW-0539">Nucleus</keyword>
<dbReference type="OrthoDB" id="2592092at2759"/>
<evidence type="ECO:0000256" key="6">
    <source>
        <dbReference type="SAM" id="MobiDB-lite"/>
    </source>
</evidence>
<protein>
    <recommendedName>
        <fullName evidence="11">Zf-C3HC-domain-containing protein</fullName>
    </recommendedName>
</protein>
<feature type="region of interest" description="Disordered" evidence="6">
    <location>
        <begin position="448"/>
        <end position="478"/>
    </location>
</feature>
<evidence type="ECO:0000256" key="4">
    <source>
        <dbReference type="ARBA" id="ARBA00022833"/>
    </source>
</evidence>
<dbReference type="PANTHER" id="PTHR15835">
    <property type="entry name" value="NUCLEAR-INTERACTING PARTNER OF ALK"/>
    <property type="match status" value="1"/>
</dbReference>
<keyword evidence="2" id="KW-0479">Metal-binding</keyword>
<evidence type="ECO:0000259" key="7">
    <source>
        <dbReference type="Pfam" id="PF07967"/>
    </source>
</evidence>
<dbReference type="GO" id="GO:0008270">
    <property type="term" value="F:zinc ion binding"/>
    <property type="evidence" value="ECO:0007669"/>
    <property type="project" value="UniProtKB-KW"/>
</dbReference>
<sequence>MDQPTTTPSQNPEQTREDALRAKKRKLEDAFQTLDDAVQGPRTRPTLAGEPSAFKKTHLSRSIYTTLQKYGISKSSKSQSTPALFRSNTAPELSAKTPHLTAILSRVATKAKNAFTFKFNGDSPSVLPGSAEYRPSSLQSFLSRLETFKLSTYSNKPSSIDPVAAARCGWTNDGKDRLVCGFCGASWVLAGRDGMSREAANALIEKQRQGLVDNHKNGCPWKTRQCDGKRPLTDSELQPFTIIQASIYCVPLKTPTAMVKDLKSNAKTLEPFVSDIAIRHPLTPSQLSSLKKTMLYEESTHPSEAPSKDGDTNAMDVDDPVAPTIQVKQHLSEAAILASLFGWSLVLPSTSATNRHVSASASISASRGPSRQPTRQGTPMISASAYRSISRPGTPTRQASVSQTEHEPTPLFKLPMHLFTKRENALLQCELCQRRVGLWAFTPLKPEESASPSVGGAANGSEGSTQPSSSPTRPKKPIPQRQFDLLKEHRSYCPYVVKSTILPTISTSSDPKTRLSRSSSSLSHRNVATASGPMEGWRAVLSVVLRFGMAQRHKTEYDVFGQNDANTGEASEQSQEADNVRDMVAGVKEHGGRELLKYVKGLLG</sequence>
<proteinExistence type="predicted"/>
<evidence type="ECO:0000313" key="9">
    <source>
        <dbReference type="EMBL" id="KAF5342629.1"/>
    </source>
</evidence>
<evidence type="ECO:0000256" key="2">
    <source>
        <dbReference type="ARBA" id="ARBA00022723"/>
    </source>
</evidence>
<feature type="compositionally biased region" description="Basic and acidic residues" evidence="6">
    <location>
        <begin position="14"/>
        <end position="29"/>
    </location>
</feature>
<organism evidence="9 10">
    <name type="scientific">Ephemerocybe angulata</name>
    <dbReference type="NCBI Taxonomy" id="980116"/>
    <lineage>
        <taxon>Eukaryota</taxon>
        <taxon>Fungi</taxon>
        <taxon>Dikarya</taxon>
        <taxon>Basidiomycota</taxon>
        <taxon>Agaricomycotina</taxon>
        <taxon>Agaricomycetes</taxon>
        <taxon>Agaricomycetidae</taxon>
        <taxon>Agaricales</taxon>
        <taxon>Agaricineae</taxon>
        <taxon>Psathyrellaceae</taxon>
        <taxon>Ephemerocybe</taxon>
    </lineage>
</organism>
<dbReference type="AlphaFoldDB" id="A0A8H5FMT5"/>
<comment type="subcellular location">
    <subcellularLocation>
        <location evidence="1">Nucleus</location>
    </subcellularLocation>
</comment>
<feature type="region of interest" description="Disordered" evidence="6">
    <location>
        <begin position="360"/>
        <end position="379"/>
    </location>
</feature>
<feature type="compositionally biased region" description="Polar residues" evidence="6">
    <location>
        <begin position="385"/>
        <end position="403"/>
    </location>
</feature>
<evidence type="ECO:0000256" key="1">
    <source>
        <dbReference type="ARBA" id="ARBA00004123"/>
    </source>
</evidence>
<comment type="caution">
    <text evidence="9">The sequence shown here is derived from an EMBL/GenBank/DDBJ whole genome shotgun (WGS) entry which is preliminary data.</text>
</comment>
<evidence type="ECO:0000259" key="8">
    <source>
        <dbReference type="Pfam" id="PF08600"/>
    </source>
</evidence>
<feature type="compositionally biased region" description="Basic and acidic residues" evidence="6">
    <location>
        <begin position="295"/>
        <end position="311"/>
    </location>
</feature>
<feature type="region of interest" description="Disordered" evidence="6">
    <location>
        <begin position="385"/>
        <end position="408"/>
    </location>
</feature>
<evidence type="ECO:0000256" key="5">
    <source>
        <dbReference type="ARBA" id="ARBA00023242"/>
    </source>
</evidence>
<feature type="compositionally biased region" description="Polar residues" evidence="6">
    <location>
        <begin position="461"/>
        <end position="472"/>
    </location>
</feature>
<dbReference type="Pfam" id="PF07967">
    <property type="entry name" value="zf-C3HC"/>
    <property type="match status" value="1"/>
</dbReference>
<keyword evidence="10" id="KW-1185">Reference proteome</keyword>
<reference evidence="9 10" key="1">
    <citation type="journal article" date="2020" name="ISME J.">
        <title>Uncovering the hidden diversity of litter-decomposition mechanisms in mushroom-forming fungi.</title>
        <authorList>
            <person name="Floudas D."/>
            <person name="Bentzer J."/>
            <person name="Ahren D."/>
            <person name="Johansson T."/>
            <person name="Persson P."/>
            <person name="Tunlid A."/>
        </authorList>
    </citation>
    <scope>NUCLEOTIDE SEQUENCE [LARGE SCALE GENOMIC DNA]</scope>
    <source>
        <strain evidence="9 10">CBS 175.51</strain>
    </source>
</reference>
<feature type="compositionally biased region" description="Polar residues" evidence="6">
    <location>
        <begin position="1"/>
        <end position="13"/>
    </location>
</feature>
<dbReference type="GO" id="GO:0005634">
    <property type="term" value="C:nucleus"/>
    <property type="evidence" value="ECO:0007669"/>
    <property type="project" value="UniProtKB-SubCell"/>
</dbReference>
<feature type="region of interest" description="Disordered" evidence="6">
    <location>
        <begin position="1"/>
        <end position="54"/>
    </location>
</feature>
<gene>
    <name evidence="9" type="ORF">D9611_001911</name>
</gene>
<name>A0A8H5FMT5_9AGAR</name>
<dbReference type="PANTHER" id="PTHR15835:SF6">
    <property type="entry name" value="ZINC FINGER C3HC-TYPE PROTEIN 1"/>
    <property type="match status" value="1"/>
</dbReference>
<evidence type="ECO:0000313" key="10">
    <source>
        <dbReference type="Proteomes" id="UP000541558"/>
    </source>
</evidence>
<feature type="domain" description="C3HC-type" evidence="7">
    <location>
        <begin position="136"/>
        <end position="227"/>
    </location>
</feature>
<keyword evidence="4" id="KW-0862">Zinc</keyword>
<feature type="region of interest" description="Disordered" evidence="6">
    <location>
        <begin position="295"/>
        <end position="318"/>
    </location>
</feature>
<accession>A0A8H5FMT5</accession>
<feature type="domain" description="NuBaID C-terminal" evidence="8">
    <location>
        <begin position="421"/>
        <end position="499"/>
    </location>
</feature>
<evidence type="ECO:0000256" key="3">
    <source>
        <dbReference type="ARBA" id="ARBA00022771"/>
    </source>
</evidence>
<keyword evidence="3" id="KW-0863">Zinc-finger</keyword>
<dbReference type="EMBL" id="JAACJK010000001">
    <property type="protein sequence ID" value="KAF5342629.1"/>
    <property type="molecule type" value="Genomic_DNA"/>
</dbReference>